<gene>
    <name evidence="1" type="ORF">MILVUS5_LOCUS41468</name>
</gene>
<dbReference type="EMBL" id="CASHSV030000823">
    <property type="protein sequence ID" value="CAJ2679363.1"/>
    <property type="molecule type" value="Genomic_DNA"/>
</dbReference>
<sequence>MTAASSSASCHLLLVLRSQPPLPSPSSSSSFISCLKPFFLPSSNITLRKFHLLPKNTLFPTFLSTPPSSSRSFSYTPPLSSFNGSLTSKSIEEEEEYDEETGFSEDEVESEKDNFEDAQVVEDSNSSPLVRQREERLKVKLPSLSVKEKKELGSYAHSLGKKLKTQLVGKSGVTPNLITAFSDNLEANELLKIKIHGSCPSELDDVVKQLEEETGSVTVGQIGRTLILYRPSLSKLKVEEKKKEVQKLYLEKQRKRRLLINRSKEREAPKSSRRGSSWKVKGSRS</sequence>
<reference evidence="1" key="1">
    <citation type="submission" date="2023-10" db="EMBL/GenBank/DDBJ databases">
        <authorList>
            <person name="Rodriguez Cubillos JULIANA M."/>
            <person name="De Vega J."/>
        </authorList>
    </citation>
    <scope>NUCLEOTIDE SEQUENCE</scope>
</reference>
<keyword evidence="2" id="KW-1185">Reference proteome</keyword>
<name>A0ACB0MCV3_TRIPR</name>
<dbReference type="Proteomes" id="UP001177021">
    <property type="component" value="Unassembled WGS sequence"/>
</dbReference>
<protein>
    <submittedName>
        <fullName evidence="1">Uncharacterized protein</fullName>
    </submittedName>
</protein>
<proteinExistence type="predicted"/>
<evidence type="ECO:0000313" key="2">
    <source>
        <dbReference type="Proteomes" id="UP001177021"/>
    </source>
</evidence>
<organism evidence="1 2">
    <name type="scientific">Trifolium pratense</name>
    <name type="common">Red clover</name>
    <dbReference type="NCBI Taxonomy" id="57577"/>
    <lineage>
        <taxon>Eukaryota</taxon>
        <taxon>Viridiplantae</taxon>
        <taxon>Streptophyta</taxon>
        <taxon>Embryophyta</taxon>
        <taxon>Tracheophyta</taxon>
        <taxon>Spermatophyta</taxon>
        <taxon>Magnoliopsida</taxon>
        <taxon>eudicotyledons</taxon>
        <taxon>Gunneridae</taxon>
        <taxon>Pentapetalae</taxon>
        <taxon>rosids</taxon>
        <taxon>fabids</taxon>
        <taxon>Fabales</taxon>
        <taxon>Fabaceae</taxon>
        <taxon>Papilionoideae</taxon>
        <taxon>50 kb inversion clade</taxon>
        <taxon>NPAAA clade</taxon>
        <taxon>Hologalegina</taxon>
        <taxon>IRL clade</taxon>
        <taxon>Trifolieae</taxon>
        <taxon>Trifolium</taxon>
    </lineage>
</organism>
<evidence type="ECO:0000313" key="1">
    <source>
        <dbReference type="EMBL" id="CAJ2679363.1"/>
    </source>
</evidence>
<accession>A0ACB0MCV3</accession>
<comment type="caution">
    <text evidence="1">The sequence shown here is derived from an EMBL/GenBank/DDBJ whole genome shotgun (WGS) entry which is preliminary data.</text>
</comment>